<dbReference type="InterPro" id="IPR038161">
    <property type="entry name" value="VirB9/CagX/TrbG_C_sf"/>
</dbReference>
<evidence type="ECO:0000256" key="3">
    <source>
        <dbReference type="SAM" id="MobiDB-lite"/>
    </source>
</evidence>
<dbReference type="Pfam" id="PF03524">
    <property type="entry name" value="CagX"/>
    <property type="match status" value="1"/>
</dbReference>
<dbReference type="Proteomes" id="UP000077671">
    <property type="component" value="Unassembled WGS sequence"/>
</dbReference>
<protein>
    <submittedName>
        <fullName evidence="5">Uncharacterized protein</fullName>
    </submittedName>
</protein>
<comment type="similarity">
    <text evidence="1">Belongs to the TrbG/VirB9 family.</text>
</comment>
<evidence type="ECO:0000256" key="2">
    <source>
        <dbReference type="ARBA" id="ARBA00022729"/>
    </source>
</evidence>
<keyword evidence="2" id="KW-0732">Signal</keyword>
<name>A0A8T8S8F3_9BASI</name>
<dbReference type="InterPro" id="IPR010258">
    <property type="entry name" value="Conjugal_tfr_TrbG/VirB9/CagX"/>
</dbReference>
<evidence type="ECO:0000313" key="6">
    <source>
        <dbReference type="Proteomes" id="UP000077671"/>
    </source>
</evidence>
<accession>A0A8T8S8F3</accession>
<dbReference type="CDD" id="cd06911">
    <property type="entry name" value="VirB9_CagX_TrbG"/>
    <property type="match status" value="1"/>
</dbReference>
<comment type="caution">
    <text evidence="5">The sequence shown here is derived from an EMBL/GenBank/DDBJ whole genome shotgun (WGS) entry which is preliminary data.</text>
</comment>
<reference evidence="5" key="2">
    <citation type="journal article" date="2019" name="IMA Fungus">
        <title>Genome sequencing and comparison of five Tilletia species to identify candidate genes for the detection of regulated species infecting wheat.</title>
        <authorList>
            <person name="Nguyen H.D.T."/>
            <person name="Sultana T."/>
            <person name="Kesanakurti P."/>
            <person name="Hambleton S."/>
        </authorList>
    </citation>
    <scope>NUCLEOTIDE SEQUENCE</scope>
    <source>
        <strain evidence="5">DAOMC 238032</strain>
    </source>
</reference>
<reference evidence="5" key="1">
    <citation type="submission" date="2016-04" db="EMBL/GenBank/DDBJ databases">
        <authorList>
            <person name="Nguyen H.D."/>
            <person name="Kesanakurti P."/>
            <person name="Cullis J."/>
            <person name="Levesque C.A."/>
            <person name="Hambleton S."/>
        </authorList>
    </citation>
    <scope>NUCLEOTIDE SEQUENCE</scope>
    <source>
        <strain evidence="5">DAOMC 238032</strain>
    </source>
</reference>
<proteinExistence type="inferred from homology"/>
<organism evidence="5 6">
    <name type="scientific">Tilletia caries</name>
    <name type="common">wheat bunt fungus</name>
    <dbReference type="NCBI Taxonomy" id="13290"/>
    <lineage>
        <taxon>Eukaryota</taxon>
        <taxon>Fungi</taxon>
        <taxon>Dikarya</taxon>
        <taxon>Basidiomycota</taxon>
        <taxon>Ustilaginomycotina</taxon>
        <taxon>Exobasidiomycetes</taxon>
        <taxon>Tilletiales</taxon>
        <taxon>Tilletiaceae</taxon>
        <taxon>Tilletia</taxon>
    </lineage>
</organism>
<keyword evidence="4" id="KW-0472">Membrane</keyword>
<keyword evidence="4" id="KW-1133">Transmembrane helix</keyword>
<keyword evidence="4" id="KW-0812">Transmembrane</keyword>
<dbReference type="EMBL" id="LWDD02004567">
    <property type="protein sequence ID" value="KAE8235039.1"/>
    <property type="molecule type" value="Genomic_DNA"/>
</dbReference>
<feature type="region of interest" description="Disordered" evidence="3">
    <location>
        <begin position="265"/>
        <end position="296"/>
    </location>
</feature>
<gene>
    <name evidence="5" type="ORF">A4X03_0g9926</name>
</gene>
<feature type="non-terminal residue" evidence="5">
    <location>
        <position position="1"/>
    </location>
</feature>
<evidence type="ECO:0000256" key="1">
    <source>
        <dbReference type="ARBA" id="ARBA00006135"/>
    </source>
</evidence>
<dbReference type="InterPro" id="IPR033645">
    <property type="entry name" value="VirB9/CagX/TrbG_C"/>
</dbReference>
<evidence type="ECO:0000256" key="4">
    <source>
        <dbReference type="SAM" id="Phobius"/>
    </source>
</evidence>
<dbReference type="AlphaFoldDB" id="A0A8T8S8F3"/>
<feature type="transmembrane region" description="Helical" evidence="4">
    <location>
        <begin position="243"/>
        <end position="261"/>
    </location>
</feature>
<evidence type="ECO:0000313" key="5">
    <source>
        <dbReference type="EMBL" id="KAE8235039.1"/>
    </source>
</evidence>
<sequence>MTHAYAAQQPRPGSLDARVTSVVYQPNNVVKVSATYGISTMIIFDEDEKFETISLGDTDSWQVAPSEKGNILFVKPIAKDVSTNMNVVTSKRIYFLELNDYAPEAGKKVFGIRFVYPEKNLNESLRKEAEFRAANPNISSIDKANVNIDYSFSGDAALKPTMVFDDGKKTFFKFGRGTVPAIFAVQSDFSETLRNFRKEGEYIVVDGQTQEERQLMKRSPELDTMAAADEAEISNRNVKRNQTVGMAALLLAGVFAAYLVLATSGESPPESPQSEEEFRTTSFRPPGFVRDGEPTP</sequence>
<dbReference type="Gene3D" id="2.60.40.2500">
    <property type="match status" value="1"/>
</dbReference>